<evidence type="ECO:0000256" key="10">
    <source>
        <dbReference type="SAM" id="MobiDB-lite"/>
    </source>
</evidence>
<proteinExistence type="inferred from homology"/>
<evidence type="ECO:0000313" key="12">
    <source>
        <dbReference type="Ensembl" id="ENSNMLP00000027031.1"/>
    </source>
</evidence>
<evidence type="ECO:0000256" key="4">
    <source>
        <dbReference type="ARBA" id="ARBA00022737"/>
    </source>
</evidence>
<dbReference type="InterPro" id="IPR036236">
    <property type="entry name" value="Znf_C2H2_sf"/>
</dbReference>
<dbReference type="GO" id="GO:0000978">
    <property type="term" value="F:RNA polymerase II cis-regulatory region sequence-specific DNA binding"/>
    <property type="evidence" value="ECO:0007669"/>
    <property type="project" value="TreeGrafter"/>
</dbReference>
<dbReference type="InterPro" id="IPR050527">
    <property type="entry name" value="Snail/Krueppel_Znf"/>
</dbReference>
<feature type="domain" description="C2H2-type" evidence="11">
    <location>
        <begin position="173"/>
        <end position="200"/>
    </location>
</feature>
<dbReference type="Pfam" id="PF00096">
    <property type="entry name" value="zf-C2H2"/>
    <property type="match status" value="3"/>
</dbReference>
<dbReference type="FunFam" id="3.30.160.60:FF:001450">
    <property type="entry name" value="zinc finger protein 774"/>
    <property type="match status" value="1"/>
</dbReference>
<comment type="similarity">
    <text evidence="2">Belongs to the krueppel C2H2-type zinc-finger protein family.</text>
</comment>
<dbReference type="FunFam" id="3.30.160.60:FF:003288">
    <property type="entry name" value="Uncharacterized protein"/>
    <property type="match status" value="1"/>
</dbReference>
<feature type="compositionally biased region" description="Basic and acidic residues" evidence="10">
    <location>
        <begin position="70"/>
        <end position="89"/>
    </location>
</feature>
<dbReference type="FunFam" id="3.30.160.60:FF:000446">
    <property type="entry name" value="Zinc finger protein"/>
    <property type="match status" value="1"/>
</dbReference>
<dbReference type="SMART" id="SM00355">
    <property type="entry name" value="ZnF_C2H2"/>
    <property type="match status" value="5"/>
</dbReference>
<dbReference type="PROSITE" id="PS00028">
    <property type="entry name" value="ZINC_FINGER_C2H2_1"/>
    <property type="match status" value="5"/>
</dbReference>
<evidence type="ECO:0000256" key="8">
    <source>
        <dbReference type="ARBA" id="ARBA00023242"/>
    </source>
</evidence>
<keyword evidence="3" id="KW-0479">Metal-binding</keyword>
<dbReference type="Proteomes" id="UP000694523">
    <property type="component" value="Unplaced"/>
</dbReference>
<feature type="compositionally biased region" description="Basic and acidic residues" evidence="10">
    <location>
        <begin position="18"/>
        <end position="27"/>
    </location>
</feature>
<evidence type="ECO:0000256" key="2">
    <source>
        <dbReference type="ARBA" id="ARBA00006991"/>
    </source>
</evidence>
<reference evidence="12" key="1">
    <citation type="submission" date="2025-08" db="UniProtKB">
        <authorList>
            <consortium name="Ensembl"/>
        </authorList>
    </citation>
    <scope>IDENTIFICATION</scope>
</reference>
<feature type="domain" description="C2H2-type" evidence="11">
    <location>
        <begin position="229"/>
        <end position="256"/>
    </location>
</feature>
<organism evidence="12 13">
    <name type="scientific">Neogobius melanostomus</name>
    <name type="common">round goby</name>
    <dbReference type="NCBI Taxonomy" id="47308"/>
    <lineage>
        <taxon>Eukaryota</taxon>
        <taxon>Metazoa</taxon>
        <taxon>Chordata</taxon>
        <taxon>Craniata</taxon>
        <taxon>Vertebrata</taxon>
        <taxon>Euteleostomi</taxon>
        <taxon>Actinopterygii</taxon>
        <taxon>Neopterygii</taxon>
        <taxon>Teleostei</taxon>
        <taxon>Neoteleostei</taxon>
        <taxon>Acanthomorphata</taxon>
        <taxon>Gobiaria</taxon>
        <taxon>Gobiiformes</taxon>
        <taxon>Gobioidei</taxon>
        <taxon>Gobiidae</taxon>
        <taxon>Benthophilinae</taxon>
        <taxon>Neogobiini</taxon>
        <taxon>Neogobius</taxon>
    </lineage>
</organism>
<dbReference type="Pfam" id="PF13465">
    <property type="entry name" value="zf-H2C2_2"/>
    <property type="match status" value="1"/>
</dbReference>
<feature type="domain" description="C2H2-type" evidence="11">
    <location>
        <begin position="145"/>
        <end position="172"/>
    </location>
</feature>
<dbReference type="AlphaFoldDB" id="A0A8C6TXQ1"/>
<feature type="domain" description="C2H2-type" evidence="11">
    <location>
        <begin position="257"/>
        <end position="284"/>
    </location>
</feature>
<keyword evidence="5 9" id="KW-0863">Zinc-finger</keyword>
<keyword evidence="6" id="KW-0862">Zinc</keyword>
<accession>A0A8C6TXQ1</accession>
<evidence type="ECO:0000256" key="3">
    <source>
        <dbReference type="ARBA" id="ARBA00022723"/>
    </source>
</evidence>
<evidence type="ECO:0000256" key="1">
    <source>
        <dbReference type="ARBA" id="ARBA00004123"/>
    </source>
</evidence>
<dbReference type="SUPFAM" id="SSF57667">
    <property type="entry name" value="beta-beta-alpha zinc fingers"/>
    <property type="match status" value="3"/>
</dbReference>
<evidence type="ECO:0000313" key="13">
    <source>
        <dbReference type="Proteomes" id="UP000694523"/>
    </source>
</evidence>
<dbReference type="Gene3D" id="3.30.160.60">
    <property type="entry name" value="Classic Zinc Finger"/>
    <property type="match status" value="6"/>
</dbReference>
<feature type="compositionally biased region" description="Acidic residues" evidence="10">
    <location>
        <begin position="90"/>
        <end position="102"/>
    </location>
</feature>
<dbReference type="PANTHER" id="PTHR24388">
    <property type="entry name" value="ZINC FINGER PROTEIN"/>
    <property type="match status" value="1"/>
</dbReference>
<evidence type="ECO:0000256" key="7">
    <source>
        <dbReference type="ARBA" id="ARBA00023125"/>
    </source>
</evidence>
<evidence type="ECO:0000256" key="9">
    <source>
        <dbReference type="PROSITE-ProRule" id="PRU00042"/>
    </source>
</evidence>
<feature type="region of interest" description="Disordered" evidence="10">
    <location>
        <begin position="69"/>
        <end position="138"/>
    </location>
</feature>
<feature type="region of interest" description="Disordered" evidence="10">
    <location>
        <begin position="1"/>
        <end position="42"/>
    </location>
</feature>
<keyword evidence="4" id="KW-0677">Repeat</keyword>
<reference evidence="12" key="2">
    <citation type="submission" date="2025-09" db="UniProtKB">
        <authorList>
            <consortium name="Ensembl"/>
        </authorList>
    </citation>
    <scope>IDENTIFICATION</scope>
</reference>
<comment type="subcellular location">
    <subcellularLocation>
        <location evidence="1">Nucleus</location>
    </subcellularLocation>
</comment>
<dbReference type="GO" id="GO:0000981">
    <property type="term" value="F:DNA-binding transcription factor activity, RNA polymerase II-specific"/>
    <property type="evidence" value="ECO:0007669"/>
    <property type="project" value="TreeGrafter"/>
</dbReference>
<evidence type="ECO:0000256" key="5">
    <source>
        <dbReference type="ARBA" id="ARBA00022771"/>
    </source>
</evidence>
<keyword evidence="8" id="KW-0539">Nucleus</keyword>
<dbReference type="GO" id="GO:0005634">
    <property type="term" value="C:nucleus"/>
    <property type="evidence" value="ECO:0007669"/>
    <property type="project" value="UniProtKB-SubCell"/>
</dbReference>
<evidence type="ECO:0000259" key="11">
    <source>
        <dbReference type="PROSITE" id="PS50157"/>
    </source>
</evidence>
<dbReference type="FunFam" id="3.30.160.60:FF:002343">
    <property type="entry name" value="Zinc finger protein 33A"/>
    <property type="match status" value="1"/>
</dbReference>
<keyword evidence="7" id="KW-0238">DNA-binding</keyword>
<feature type="compositionally biased region" description="Basic and acidic residues" evidence="10">
    <location>
        <begin position="1"/>
        <end position="10"/>
    </location>
</feature>
<dbReference type="PROSITE" id="PS50157">
    <property type="entry name" value="ZINC_FINGER_C2H2_2"/>
    <property type="match status" value="5"/>
</dbReference>
<dbReference type="Ensembl" id="ENSNMLT00000030211.1">
    <property type="protein sequence ID" value="ENSNMLP00000027031.1"/>
    <property type="gene ID" value="ENSNMLG00000017250.1"/>
</dbReference>
<protein>
    <recommendedName>
        <fullName evidence="11">C2H2-type domain-containing protein</fullName>
    </recommendedName>
</protein>
<dbReference type="FunFam" id="3.30.160.60:FF:000774">
    <property type="entry name" value="Zinc finger protein"/>
    <property type="match status" value="1"/>
</dbReference>
<sequence>MAEVKLKEEQELWEPAEVENRTIKEDPDCGGVQSPHEAAPSLVQIKEEPKEIQIKQESIQAFPVIVSVRSENEESVLHETVKEEKREDRDEAENSSDTDDSADWTPSSEIPTPQTHTEQLQEPALGSNVSGDGGPDTVQTGENLLRCTVCGRSFSRNDHLKSHMRTHTRNTSFMCTVCAVSFSQSNALKIHMRTHTGEKPFRCSVCGKSFSENGTLTKHMMTHTGEKPFRCSVCAVSFSQSYNLKKHMRTHTGEKPFRCFVCGKSFSENGTLTRHMRTHTGEKPFKCSDCGKCFSEIVI</sequence>
<keyword evidence="13" id="KW-1185">Reference proteome</keyword>
<evidence type="ECO:0000256" key="6">
    <source>
        <dbReference type="ARBA" id="ARBA00022833"/>
    </source>
</evidence>
<feature type="compositionally biased region" description="Polar residues" evidence="10">
    <location>
        <begin position="104"/>
        <end position="120"/>
    </location>
</feature>
<dbReference type="PANTHER" id="PTHR24388:SF54">
    <property type="entry name" value="PROTEIN ESCARGOT"/>
    <property type="match status" value="1"/>
</dbReference>
<dbReference type="InterPro" id="IPR013087">
    <property type="entry name" value="Znf_C2H2_type"/>
</dbReference>
<dbReference type="GO" id="GO:0008270">
    <property type="term" value="F:zinc ion binding"/>
    <property type="evidence" value="ECO:0007669"/>
    <property type="project" value="UniProtKB-KW"/>
</dbReference>
<feature type="domain" description="C2H2-type" evidence="11">
    <location>
        <begin position="201"/>
        <end position="228"/>
    </location>
</feature>
<name>A0A8C6TXQ1_9GOBI</name>